<sequence length="47" mass="5678">MGLQLDPLRKQLREMMLEYLTEVLLSLLFHMLNLSQVEWMKGRSHTF</sequence>
<organism evidence="1">
    <name type="scientific">Brassica napus</name>
    <name type="common">Rape</name>
    <dbReference type="NCBI Taxonomy" id="3708"/>
    <lineage>
        <taxon>Eukaryota</taxon>
        <taxon>Viridiplantae</taxon>
        <taxon>Streptophyta</taxon>
        <taxon>Embryophyta</taxon>
        <taxon>Tracheophyta</taxon>
        <taxon>Spermatophyta</taxon>
        <taxon>Magnoliopsida</taxon>
        <taxon>eudicotyledons</taxon>
        <taxon>Gunneridae</taxon>
        <taxon>Pentapetalae</taxon>
        <taxon>rosids</taxon>
        <taxon>malvids</taxon>
        <taxon>Brassicales</taxon>
        <taxon>Brassicaceae</taxon>
        <taxon>Brassiceae</taxon>
        <taxon>Brassica</taxon>
    </lineage>
</organism>
<evidence type="ECO:0000313" key="1">
    <source>
        <dbReference type="EMBL" id="CAF1923764.1"/>
    </source>
</evidence>
<dbReference type="AlphaFoldDB" id="A0A816KDU3"/>
<proteinExistence type="predicted"/>
<accession>A0A816KDU3</accession>
<protein>
    <submittedName>
        <fullName evidence="1">(rape) hypothetical protein</fullName>
    </submittedName>
</protein>
<reference evidence="1" key="1">
    <citation type="submission" date="2021-01" db="EMBL/GenBank/DDBJ databases">
        <authorList>
            <consortium name="Genoscope - CEA"/>
            <person name="William W."/>
        </authorList>
    </citation>
    <scope>NUCLEOTIDE SEQUENCE</scope>
</reference>
<dbReference type="EMBL" id="HG994369">
    <property type="protein sequence ID" value="CAF1923764.1"/>
    <property type="molecule type" value="Genomic_DNA"/>
</dbReference>
<feature type="non-terminal residue" evidence="1">
    <location>
        <position position="47"/>
    </location>
</feature>
<dbReference type="Proteomes" id="UP001295469">
    <property type="component" value="Chromosome C05"/>
</dbReference>
<name>A0A816KDU3_BRANA</name>
<gene>
    <name evidence="1" type="ORF">DARMORV10_C05P03350.1</name>
</gene>